<dbReference type="GO" id="GO:0005524">
    <property type="term" value="F:ATP binding"/>
    <property type="evidence" value="ECO:0007669"/>
    <property type="project" value="UniProtKB-KW"/>
</dbReference>
<dbReference type="Gene3D" id="3.40.50.300">
    <property type="entry name" value="P-loop containing nucleotide triphosphate hydrolases"/>
    <property type="match status" value="1"/>
</dbReference>
<dbReference type="STRING" id="187868.SAMN05192589_1022"/>
<evidence type="ECO:0000313" key="7">
    <source>
        <dbReference type="Proteomes" id="UP000198781"/>
    </source>
</evidence>
<evidence type="ECO:0000256" key="4">
    <source>
        <dbReference type="ARBA" id="ARBA00022840"/>
    </source>
</evidence>
<keyword evidence="1" id="KW-0813">Transport</keyword>
<dbReference type="InterPro" id="IPR003439">
    <property type="entry name" value="ABC_transporter-like_ATP-bd"/>
</dbReference>
<dbReference type="CDD" id="cd03219">
    <property type="entry name" value="ABC_Mj1267_LivG_branched"/>
    <property type="match status" value="1"/>
</dbReference>
<dbReference type="SUPFAM" id="SSF52540">
    <property type="entry name" value="P-loop containing nucleoside triphosphate hydrolases"/>
    <property type="match status" value="1"/>
</dbReference>
<dbReference type="InterPro" id="IPR051120">
    <property type="entry name" value="ABC_AA/LPS_Transport"/>
</dbReference>
<reference evidence="6 7" key="1">
    <citation type="submission" date="2016-10" db="EMBL/GenBank/DDBJ databases">
        <authorList>
            <person name="de Groot N.N."/>
        </authorList>
    </citation>
    <scope>NUCLEOTIDE SEQUENCE [LARGE SCALE GENOMIC DNA]</scope>
    <source>
        <strain evidence="6 7">DSM 16619</strain>
    </source>
</reference>
<evidence type="ECO:0000256" key="1">
    <source>
        <dbReference type="ARBA" id="ARBA00022448"/>
    </source>
</evidence>
<keyword evidence="4 6" id="KW-0067">ATP-binding</keyword>
<dbReference type="InterPro" id="IPR003593">
    <property type="entry name" value="AAA+_ATPase"/>
</dbReference>
<dbReference type="Pfam" id="PF00005">
    <property type="entry name" value="ABC_tran"/>
    <property type="match status" value="1"/>
</dbReference>
<sequence>MNATADVSANVSANVSADGIAGAAPAGQGTAPMLNVEGVTRLFGGFKAVDDVSLQLAEREILGIAGTNGAGKSTLFAAIAGQQPADAGRIAFAGQDITRVPPYRRARMGLVRTFQIPREFKSLTVHENLLAAAANPQGERLVNAFFQTRSRREHEAQLGAKADGILQFLNLARVRDVKAGGLSGGQKKLVELGRVLMLDPRCILLDEPFAGVNPVLIEEICDRVRELNGQGIAFIVIEHHLQALKALSNRMIVMDRGRILAQGDPHTVLDDPRVQEAYMGGVV</sequence>
<dbReference type="InterPro" id="IPR017871">
    <property type="entry name" value="ABC_transporter-like_CS"/>
</dbReference>
<dbReference type="PANTHER" id="PTHR45772:SF9">
    <property type="entry name" value="CONSERVED COMPONENT OF ABC TRANSPORTER FOR NATURAL AMINO ACIDS"/>
    <property type="match status" value="1"/>
</dbReference>
<dbReference type="InterPro" id="IPR027417">
    <property type="entry name" value="P-loop_NTPase"/>
</dbReference>
<dbReference type="PROSITE" id="PS50893">
    <property type="entry name" value="ABC_TRANSPORTER_2"/>
    <property type="match status" value="1"/>
</dbReference>
<accession>A0A1G6KX91</accession>
<dbReference type="AlphaFoldDB" id="A0A1G6KX91"/>
<proteinExistence type="predicted"/>
<keyword evidence="3" id="KW-0547">Nucleotide-binding</keyword>
<dbReference type="Pfam" id="PF12399">
    <property type="entry name" value="BCA_ABC_TP_C"/>
    <property type="match status" value="1"/>
</dbReference>
<protein>
    <submittedName>
        <fullName evidence="6">Amino acid/amide ABC transporter ATP-binding protein 1, HAAT family (TC 3.A.1.4.-)</fullName>
    </submittedName>
</protein>
<dbReference type="EMBL" id="FMZC01000002">
    <property type="protein sequence ID" value="SDC35428.1"/>
    <property type="molecule type" value="Genomic_DNA"/>
</dbReference>
<dbReference type="GO" id="GO:0005886">
    <property type="term" value="C:plasma membrane"/>
    <property type="evidence" value="ECO:0007669"/>
    <property type="project" value="TreeGrafter"/>
</dbReference>
<dbReference type="Proteomes" id="UP000198781">
    <property type="component" value="Unassembled WGS sequence"/>
</dbReference>
<name>A0A1G6KX91_9BURK</name>
<dbReference type="PROSITE" id="PS00211">
    <property type="entry name" value="ABC_TRANSPORTER_1"/>
    <property type="match status" value="1"/>
</dbReference>
<gene>
    <name evidence="6" type="ORF">SAMN05192589_1022</name>
</gene>
<keyword evidence="2" id="KW-0472">Membrane</keyword>
<evidence type="ECO:0000256" key="3">
    <source>
        <dbReference type="ARBA" id="ARBA00022741"/>
    </source>
</evidence>
<evidence type="ECO:0000256" key="2">
    <source>
        <dbReference type="ARBA" id="ARBA00022475"/>
    </source>
</evidence>
<keyword evidence="7" id="KW-1185">Reference proteome</keyword>
<evidence type="ECO:0000259" key="5">
    <source>
        <dbReference type="PROSITE" id="PS50893"/>
    </source>
</evidence>
<feature type="domain" description="ABC transporter" evidence="5">
    <location>
        <begin position="34"/>
        <end position="281"/>
    </location>
</feature>
<dbReference type="GO" id="GO:0016887">
    <property type="term" value="F:ATP hydrolysis activity"/>
    <property type="evidence" value="ECO:0007669"/>
    <property type="project" value="InterPro"/>
</dbReference>
<keyword evidence="2" id="KW-1003">Cell membrane</keyword>
<organism evidence="6 7">
    <name type="scientific">Paracidovorax valerianellae</name>
    <dbReference type="NCBI Taxonomy" id="187868"/>
    <lineage>
        <taxon>Bacteria</taxon>
        <taxon>Pseudomonadati</taxon>
        <taxon>Pseudomonadota</taxon>
        <taxon>Betaproteobacteria</taxon>
        <taxon>Burkholderiales</taxon>
        <taxon>Comamonadaceae</taxon>
        <taxon>Paracidovorax</taxon>
    </lineage>
</organism>
<dbReference type="PANTHER" id="PTHR45772">
    <property type="entry name" value="CONSERVED COMPONENT OF ABC TRANSPORTER FOR NATURAL AMINO ACIDS-RELATED"/>
    <property type="match status" value="1"/>
</dbReference>
<dbReference type="InterPro" id="IPR032823">
    <property type="entry name" value="BCA_ABC_TP_C"/>
</dbReference>
<evidence type="ECO:0000313" key="6">
    <source>
        <dbReference type="EMBL" id="SDC35428.1"/>
    </source>
</evidence>
<dbReference type="SMART" id="SM00382">
    <property type="entry name" value="AAA"/>
    <property type="match status" value="1"/>
</dbReference>